<evidence type="ECO:0000256" key="2">
    <source>
        <dbReference type="ARBA" id="ARBA00005695"/>
    </source>
</evidence>
<dbReference type="Gene3D" id="3.10.105.10">
    <property type="entry name" value="Dipeptide-binding Protein, Domain 3"/>
    <property type="match status" value="1"/>
</dbReference>
<dbReference type="PANTHER" id="PTHR30290">
    <property type="entry name" value="PERIPLASMIC BINDING COMPONENT OF ABC TRANSPORTER"/>
    <property type="match status" value="1"/>
</dbReference>
<dbReference type="CDD" id="cd00995">
    <property type="entry name" value="PBP2_NikA_DppA_OppA_like"/>
    <property type="match status" value="1"/>
</dbReference>
<dbReference type="InterPro" id="IPR030678">
    <property type="entry name" value="Peptide/Ni-bd"/>
</dbReference>
<organism evidence="5 6">
    <name type="scientific">Devosia nitrariae</name>
    <dbReference type="NCBI Taxonomy" id="2071872"/>
    <lineage>
        <taxon>Bacteria</taxon>
        <taxon>Pseudomonadati</taxon>
        <taxon>Pseudomonadota</taxon>
        <taxon>Alphaproteobacteria</taxon>
        <taxon>Hyphomicrobiales</taxon>
        <taxon>Devosiaceae</taxon>
        <taxon>Devosia</taxon>
    </lineage>
</organism>
<evidence type="ECO:0000256" key="3">
    <source>
        <dbReference type="SAM" id="SignalP"/>
    </source>
</evidence>
<feature type="domain" description="Solute-binding protein family 5" evidence="4">
    <location>
        <begin position="80"/>
        <end position="411"/>
    </location>
</feature>
<proteinExistence type="inferred from homology"/>
<sequence>MIGRTLGRTLAVAGLALASTALVALPAIAQSEEKTIVGGFDVGPGGFQGNFNPLTATAGFTWLNTYYEPLVTYTADLSRLKGELAGEYTASDDLTTFTFKLADAVWHDGEPFTSADVKYTFDLAMNPESGSIFAARLADVVSVETPDEKTAVVTLKGPNGGFLSTITQLMMLPEHELASKPAAELAQSDWWSTTPVGTGPFKFVQYASDQFVELEAFDDYRDGRPQVDKLINRYFANPAAAVAALRAGEIQFTYAEADDAQSFEDAEGFTVIPGDSFVLNYIGFNHRTELWNDVRVRQAVMHAIDRDTIIETLYNGAAKKAECNYVAPQYVPDDLIDYSYDPEKARTLLAEAGWEEINGGQELPWLTYYNSPQVANIMAAVQAMLADVGVNVAPRVVDVPTYNGIVRGDDVSQFPLVYAGAGNGPNPAQHNINLNSEQVPPNGNNIMHISLPELDTALASAMSEADPSQMDARWQEVCRVVNEQMPWGSMWVASRYGIASDSLEDFVWTPAPGGGPFEMNPEAWDIEP</sequence>
<comment type="caution">
    <text evidence="5">The sequence shown here is derived from an EMBL/GenBank/DDBJ whole genome shotgun (WGS) entry which is preliminary data.</text>
</comment>
<dbReference type="Gene3D" id="3.90.76.10">
    <property type="entry name" value="Dipeptide-binding Protein, Domain 1"/>
    <property type="match status" value="1"/>
</dbReference>
<dbReference type="Pfam" id="PF00496">
    <property type="entry name" value="SBP_bac_5"/>
    <property type="match status" value="1"/>
</dbReference>
<reference evidence="6" key="1">
    <citation type="journal article" date="2019" name="Int. J. Syst. Evol. Microbiol.">
        <title>The Global Catalogue of Microorganisms (GCM) 10K type strain sequencing project: providing services to taxonomists for standard genome sequencing and annotation.</title>
        <authorList>
            <consortium name="The Broad Institute Genomics Platform"/>
            <consortium name="The Broad Institute Genome Sequencing Center for Infectious Disease"/>
            <person name="Wu L."/>
            <person name="Ma J."/>
        </authorList>
    </citation>
    <scope>NUCLEOTIDE SEQUENCE [LARGE SCALE GENOMIC DNA]</scope>
    <source>
        <strain evidence="6">NBRC 112416</strain>
    </source>
</reference>
<evidence type="ECO:0000313" key="5">
    <source>
        <dbReference type="EMBL" id="GLQ53127.1"/>
    </source>
</evidence>
<dbReference type="PIRSF" id="PIRSF002741">
    <property type="entry name" value="MppA"/>
    <property type="match status" value="1"/>
</dbReference>
<evidence type="ECO:0000313" key="6">
    <source>
        <dbReference type="Proteomes" id="UP001156691"/>
    </source>
</evidence>
<dbReference type="InterPro" id="IPR039424">
    <property type="entry name" value="SBP_5"/>
</dbReference>
<evidence type="ECO:0000259" key="4">
    <source>
        <dbReference type="Pfam" id="PF00496"/>
    </source>
</evidence>
<feature type="signal peptide" evidence="3">
    <location>
        <begin position="1"/>
        <end position="29"/>
    </location>
</feature>
<comment type="similarity">
    <text evidence="2">Belongs to the bacterial solute-binding protein 5 family.</text>
</comment>
<gene>
    <name evidence="5" type="ORF">GCM10010862_03850</name>
</gene>
<comment type="subcellular location">
    <subcellularLocation>
        <location evidence="1">Periplasm</location>
    </subcellularLocation>
</comment>
<dbReference type="RefSeq" id="WP_284338579.1">
    <property type="nucleotide sequence ID" value="NZ_BSNS01000002.1"/>
</dbReference>
<dbReference type="SUPFAM" id="SSF53850">
    <property type="entry name" value="Periplasmic binding protein-like II"/>
    <property type="match status" value="1"/>
</dbReference>
<protein>
    <submittedName>
        <fullName evidence="5">Glutathione ABC transporter substrate-binding protein</fullName>
    </submittedName>
</protein>
<keyword evidence="3" id="KW-0732">Signal</keyword>
<accession>A0ABQ5VZI3</accession>
<keyword evidence="6" id="KW-1185">Reference proteome</keyword>
<evidence type="ECO:0000256" key="1">
    <source>
        <dbReference type="ARBA" id="ARBA00004418"/>
    </source>
</evidence>
<dbReference type="InterPro" id="IPR000914">
    <property type="entry name" value="SBP_5_dom"/>
</dbReference>
<dbReference type="Proteomes" id="UP001156691">
    <property type="component" value="Unassembled WGS sequence"/>
</dbReference>
<name>A0ABQ5VZI3_9HYPH</name>
<dbReference type="EMBL" id="BSNS01000002">
    <property type="protein sequence ID" value="GLQ53127.1"/>
    <property type="molecule type" value="Genomic_DNA"/>
</dbReference>
<feature type="chain" id="PRO_5045513205" evidence="3">
    <location>
        <begin position="30"/>
        <end position="528"/>
    </location>
</feature>
<dbReference type="Gene3D" id="3.40.190.10">
    <property type="entry name" value="Periplasmic binding protein-like II"/>
    <property type="match status" value="1"/>
</dbReference>